<organism evidence="1 2">
    <name type="scientific">Brachionus plicatilis</name>
    <name type="common">Marine rotifer</name>
    <name type="synonym">Brachionus muelleri</name>
    <dbReference type="NCBI Taxonomy" id="10195"/>
    <lineage>
        <taxon>Eukaryota</taxon>
        <taxon>Metazoa</taxon>
        <taxon>Spiralia</taxon>
        <taxon>Gnathifera</taxon>
        <taxon>Rotifera</taxon>
        <taxon>Eurotatoria</taxon>
        <taxon>Monogononta</taxon>
        <taxon>Pseudotrocha</taxon>
        <taxon>Ploima</taxon>
        <taxon>Brachionidae</taxon>
        <taxon>Brachionus</taxon>
    </lineage>
</organism>
<proteinExistence type="predicted"/>
<protein>
    <submittedName>
        <fullName evidence="1">Uncharacterized protein</fullName>
    </submittedName>
</protein>
<evidence type="ECO:0000313" key="1">
    <source>
        <dbReference type="EMBL" id="RNA08243.1"/>
    </source>
</evidence>
<reference evidence="1 2" key="1">
    <citation type="journal article" date="2018" name="Sci. Rep.">
        <title>Genomic signatures of local adaptation to the degree of environmental predictability in rotifers.</title>
        <authorList>
            <person name="Franch-Gras L."/>
            <person name="Hahn C."/>
            <person name="Garcia-Roger E.M."/>
            <person name="Carmona M.J."/>
            <person name="Serra M."/>
            <person name="Gomez A."/>
        </authorList>
    </citation>
    <scope>NUCLEOTIDE SEQUENCE [LARGE SCALE GENOMIC DNA]</scope>
    <source>
        <strain evidence="1">HYR1</strain>
    </source>
</reference>
<comment type="caution">
    <text evidence="1">The sequence shown here is derived from an EMBL/GenBank/DDBJ whole genome shotgun (WGS) entry which is preliminary data.</text>
</comment>
<name>A0A3M7QA87_BRAPC</name>
<dbReference type="Proteomes" id="UP000276133">
    <property type="component" value="Unassembled WGS sequence"/>
</dbReference>
<evidence type="ECO:0000313" key="2">
    <source>
        <dbReference type="Proteomes" id="UP000276133"/>
    </source>
</evidence>
<keyword evidence="2" id="KW-1185">Reference proteome</keyword>
<accession>A0A3M7QA87</accession>
<dbReference type="AlphaFoldDB" id="A0A3M7QA87"/>
<dbReference type="EMBL" id="REGN01006805">
    <property type="protein sequence ID" value="RNA08243.1"/>
    <property type="molecule type" value="Genomic_DNA"/>
</dbReference>
<gene>
    <name evidence="1" type="ORF">BpHYR1_009278</name>
</gene>
<sequence length="67" mass="7715">MNLRENQWLNREVCPSIADASLFIVEHPNEMGFDLLRNKLFDITNQFCLLIVSKGLGLLEKLPKKIS</sequence>